<proteinExistence type="predicted"/>
<evidence type="ECO:0000313" key="2">
    <source>
        <dbReference type="Proteomes" id="UP000243197"/>
    </source>
</evidence>
<reference evidence="1 2" key="1">
    <citation type="submission" date="2014-03" db="EMBL/GenBank/DDBJ databases">
        <title>complete genome sequence of Flavobacteriaceae bacterium JBKA-6.</title>
        <authorList>
            <person name="Takano T."/>
            <person name="Nakamura Y."/>
            <person name="Takuma S."/>
            <person name="Yasuike M."/>
            <person name="Matsuyama T."/>
            <person name="Sakai T."/>
            <person name="Fujiwara A."/>
            <person name="Kimoto K."/>
            <person name="Fukuda Y."/>
            <person name="Kondo H."/>
            <person name="Hirono I."/>
            <person name="Nakayasu C."/>
        </authorList>
    </citation>
    <scope>NUCLEOTIDE SEQUENCE [LARGE SCALE GENOMIC DNA]</scope>
    <source>
        <strain evidence="1 2">JBKA-6</strain>
    </source>
</reference>
<evidence type="ECO:0000313" key="1">
    <source>
        <dbReference type="EMBL" id="BAV95144.1"/>
    </source>
</evidence>
<name>A0A1J1ECA7_9FLAO</name>
<organism evidence="1 2">
    <name type="scientific">Ichthyobacterium seriolicida</name>
    <dbReference type="NCBI Taxonomy" id="242600"/>
    <lineage>
        <taxon>Bacteria</taxon>
        <taxon>Pseudomonadati</taxon>
        <taxon>Bacteroidota</taxon>
        <taxon>Flavobacteriia</taxon>
        <taxon>Flavobacteriales</taxon>
        <taxon>Ichthyobacteriaceae</taxon>
        <taxon>Ichthyobacterium</taxon>
    </lineage>
</organism>
<dbReference type="OrthoDB" id="9814063at2"/>
<protein>
    <recommendedName>
        <fullName evidence="3">Lipoprotein</fullName>
    </recommendedName>
</protein>
<dbReference type="Proteomes" id="UP000243197">
    <property type="component" value="Chromosome"/>
</dbReference>
<dbReference type="EMBL" id="AP014564">
    <property type="protein sequence ID" value="BAV95144.1"/>
    <property type="molecule type" value="Genomic_DNA"/>
</dbReference>
<dbReference type="KEGG" id="ise:JBKA6_1131"/>
<accession>A0A1J1ECA7</accession>
<evidence type="ECO:0008006" key="3">
    <source>
        <dbReference type="Google" id="ProtNLM"/>
    </source>
</evidence>
<sequence length="391" mass="42376">MKTNKIFKNTLSLLTLGLMVFSCSKPSEDPKTDQNSKALDLEVTSVKIEKAQNLNESKKTEVSEFYEKLFITKTPARDKKLAATEASNGYPDKFEAKDGDIKGDTIFIKFPYNPNFVALSANIIIKTKVTFKSSVDVFLEDKNGKKLPIKGTKVELPVKVAAKDLTKKTLEDASTKQVFRFTKPGATANDPISVKEYTVVLKFSETKSQDCTIEQDAFGFVVNTATSDAANLKASFRTTSTARVAGDKVFAHYVAPNGNDKDGTEAKPFEFQLRKAKSGATNTNPDSTEGELVENGATANQYFKADALKLPNGAFIEVDKNACPTSATSNVITCGSINPITGNGASSTDGQQLKIYSSTATDAHSYMFTVVAQDGTTKKYYKLTINAAAPN</sequence>
<dbReference type="AlphaFoldDB" id="A0A1J1ECA7"/>
<gene>
    <name evidence="1" type="ORF">JBKA6_1131</name>
</gene>
<dbReference type="PROSITE" id="PS51257">
    <property type="entry name" value="PROKAR_LIPOPROTEIN"/>
    <property type="match status" value="1"/>
</dbReference>
<dbReference type="RefSeq" id="WP_157776969.1">
    <property type="nucleotide sequence ID" value="NZ_AP014564.1"/>
</dbReference>
<keyword evidence="2" id="KW-1185">Reference proteome</keyword>